<accession>A0A0U2WQT1</accession>
<dbReference type="InterPro" id="IPR005915">
    <property type="entry name" value="Tandem_5TM"/>
</dbReference>
<evidence type="ECO:0008006" key="4">
    <source>
        <dbReference type="Google" id="ProtNLM"/>
    </source>
</evidence>
<keyword evidence="1" id="KW-0812">Transmembrane</keyword>
<reference evidence="3" key="1">
    <citation type="submission" date="2015-12" db="EMBL/GenBank/DDBJ databases">
        <authorList>
            <person name="Lauer A."/>
            <person name="Humrighouse B."/>
            <person name="Loparev V."/>
            <person name="Shewmaker P.L."/>
            <person name="Whitney A.M."/>
            <person name="McLaughlin R.W."/>
        </authorList>
    </citation>
    <scope>NUCLEOTIDE SEQUENCE [LARGE SCALE GENOMIC DNA]</scope>
    <source>
        <strain evidence="3">LMG 26678</strain>
    </source>
</reference>
<feature type="transmembrane region" description="Helical" evidence="1">
    <location>
        <begin position="147"/>
        <end position="167"/>
    </location>
</feature>
<keyword evidence="3" id="KW-1185">Reference proteome</keyword>
<dbReference type="Proteomes" id="UP000067523">
    <property type="component" value="Chromosome"/>
</dbReference>
<dbReference type="RefSeq" id="WP_208927245.1">
    <property type="nucleotide sequence ID" value="NZ_CP013655.1"/>
</dbReference>
<evidence type="ECO:0000256" key="1">
    <source>
        <dbReference type="SAM" id="Phobius"/>
    </source>
</evidence>
<gene>
    <name evidence="2" type="ORF">ATZ35_10705</name>
</gene>
<dbReference type="EMBL" id="CP013655">
    <property type="protein sequence ID" value="ALS37606.1"/>
    <property type="molecule type" value="Genomic_DNA"/>
</dbReference>
<organism evidence="2 3">
    <name type="scientific">Enterococcus rotai</name>
    <dbReference type="NCBI Taxonomy" id="118060"/>
    <lineage>
        <taxon>Bacteria</taxon>
        <taxon>Bacillati</taxon>
        <taxon>Bacillota</taxon>
        <taxon>Bacilli</taxon>
        <taxon>Lactobacillales</taxon>
        <taxon>Enterococcaceae</taxon>
        <taxon>Enterococcus</taxon>
    </lineage>
</organism>
<proteinExistence type="predicted"/>
<dbReference type="KEGG" id="erx:ATZ35_10705"/>
<name>A0A0U2WQT1_9ENTE</name>
<dbReference type="NCBIfam" id="TIGR01218">
    <property type="entry name" value="Gpos_tandem_5TM"/>
    <property type="match status" value="1"/>
</dbReference>
<dbReference type="AlphaFoldDB" id="A0A0U2WQT1"/>
<dbReference type="STRING" id="118060.ATZ35_10705"/>
<keyword evidence="1" id="KW-1133">Transmembrane helix</keyword>
<evidence type="ECO:0000313" key="3">
    <source>
        <dbReference type="Proteomes" id="UP000067523"/>
    </source>
</evidence>
<sequence>MIVKTENKRYKQLTYNGQKILLDMDSNKLTWLFPFLVWFFPVKGYMNEELPIFKESNSKGKSSGAIIISSSILASVLIRMTNKGFGDLRGFSNPQLVAGTVLFCSMVIVILIRYFYRYRKNHVLLSNEKVVLIRFKFMDGFKSKYNYIGKVLLVVIFCYAVVFYFSITFLTSYLNIILIPVICMVEYLISIANTTIEPPETDVELLIEIKDE</sequence>
<evidence type="ECO:0000313" key="2">
    <source>
        <dbReference type="EMBL" id="ALS37606.1"/>
    </source>
</evidence>
<feature type="transmembrane region" description="Helical" evidence="1">
    <location>
        <begin position="96"/>
        <end position="116"/>
    </location>
</feature>
<protein>
    <recommendedName>
        <fullName evidence="4">Tandem five-TM protein</fullName>
    </recommendedName>
</protein>
<keyword evidence="1" id="KW-0472">Membrane</keyword>
<feature type="transmembrane region" description="Helical" evidence="1">
    <location>
        <begin position="62"/>
        <end position="81"/>
    </location>
</feature>
<dbReference type="Pfam" id="PF04276">
    <property type="entry name" value="DUF443"/>
    <property type="match status" value="1"/>
</dbReference>